<evidence type="ECO:0000256" key="1">
    <source>
        <dbReference type="ARBA" id="ARBA00004141"/>
    </source>
</evidence>
<feature type="transmembrane region" description="Helical" evidence="5">
    <location>
        <begin position="47"/>
        <end position="66"/>
    </location>
</feature>
<dbReference type="GO" id="GO:0006888">
    <property type="term" value="P:endoplasmic reticulum to Golgi vesicle-mediated transport"/>
    <property type="evidence" value="ECO:0007669"/>
    <property type="project" value="UniProtKB-UniRule"/>
</dbReference>
<reference evidence="8 9" key="1">
    <citation type="journal article" date="2019" name="Front. Genet.">
        <title>Whole-Genome Sequencing of the Opportunistic Yeast Pathogen Candida inconspicua Uncovers Its Hybrid Origin.</title>
        <authorList>
            <person name="Mixao V."/>
            <person name="Hansen A.P."/>
            <person name="Saus E."/>
            <person name="Boekhout T."/>
            <person name="Lass-Florl C."/>
            <person name="Gabaldon T."/>
        </authorList>
    </citation>
    <scope>NUCLEOTIDE SEQUENCE [LARGE SCALE GENOMIC DNA]</scope>
    <source>
        <strain evidence="8 9">CBS 180</strain>
    </source>
</reference>
<keyword evidence="9" id="KW-1185">Reference proteome</keyword>
<dbReference type="GO" id="GO:0006886">
    <property type="term" value="P:intracellular protein transport"/>
    <property type="evidence" value="ECO:0007669"/>
    <property type="project" value="UniProtKB-UniRule"/>
</dbReference>
<evidence type="ECO:0000259" key="7">
    <source>
        <dbReference type="Pfam" id="PF05529"/>
    </source>
</evidence>
<comment type="subcellular location">
    <subcellularLocation>
        <location evidence="5">Endoplasmic reticulum membrane</location>
        <topology evidence="5">Multi-pass membrane protein</topology>
    </subcellularLocation>
    <subcellularLocation>
        <location evidence="1">Membrane</location>
        <topology evidence="1">Multi-pass membrane protein</topology>
    </subcellularLocation>
</comment>
<dbReference type="AlphaFoldDB" id="A0A4T0X188"/>
<comment type="similarity">
    <text evidence="5">Belongs to the BCAP29/BCAP31 family.</text>
</comment>
<organism evidence="8 9">
    <name type="scientific">Pichia inconspicua</name>
    <dbReference type="NCBI Taxonomy" id="52247"/>
    <lineage>
        <taxon>Eukaryota</taxon>
        <taxon>Fungi</taxon>
        <taxon>Dikarya</taxon>
        <taxon>Ascomycota</taxon>
        <taxon>Saccharomycotina</taxon>
        <taxon>Pichiomycetes</taxon>
        <taxon>Pichiales</taxon>
        <taxon>Pichiaceae</taxon>
        <taxon>Pichia</taxon>
    </lineage>
</organism>
<accession>A0A4T0X188</accession>
<dbReference type="Proteomes" id="UP000307173">
    <property type="component" value="Unassembled WGS sequence"/>
</dbReference>
<comment type="caution">
    <text evidence="8">The sequence shown here is derived from an EMBL/GenBank/DDBJ whole genome shotgun (WGS) entry which is preliminary data.</text>
</comment>
<evidence type="ECO:0000313" key="8">
    <source>
        <dbReference type="EMBL" id="TID24586.1"/>
    </source>
</evidence>
<keyword evidence="5" id="KW-0813">Transport</keyword>
<feature type="coiled-coil region" evidence="6">
    <location>
        <begin position="149"/>
        <end position="176"/>
    </location>
</feature>
<dbReference type="PANTHER" id="PTHR12701:SF20">
    <property type="entry name" value="ENDOPLASMIC RETICULUM TRANSMEMBRANE PROTEIN"/>
    <property type="match status" value="1"/>
</dbReference>
<evidence type="ECO:0000256" key="5">
    <source>
        <dbReference type="RuleBase" id="RU367026"/>
    </source>
</evidence>
<feature type="transmembrane region" description="Helical" evidence="5">
    <location>
        <begin position="6"/>
        <end position="26"/>
    </location>
</feature>
<comment type="function">
    <text evidence="5">May play a role in anterograde transport of membrane proteins from the endoplasmic reticulum to the Golgi.</text>
</comment>
<dbReference type="EMBL" id="SELW01000507">
    <property type="protein sequence ID" value="TID24586.1"/>
    <property type="molecule type" value="Genomic_DNA"/>
</dbReference>
<dbReference type="InterPro" id="IPR040463">
    <property type="entry name" value="BAP29/BAP31_N"/>
</dbReference>
<dbReference type="PANTHER" id="PTHR12701">
    <property type="entry name" value="BCR-ASSOCIATED PROTEIN, BAP"/>
    <property type="match status" value="1"/>
</dbReference>
<evidence type="ECO:0000313" key="9">
    <source>
        <dbReference type="Proteomes" id="UP000307173"/>
    </source>
</evidence>
<dbReference type="STRING" id="52247.A0A4T0X188"/>
<proteinExistence type="inferred from homology"/>
<keyword evidence="2 5" id="KW-0812">Transmembrane</keyword>
<keyword evidence="3 5" id="KW-1133">Transmembrane helix</keyword>
<keyword evidence="4 5" id="KW-0472">Membrane</keyword>
<feature type="transmembrane region" description="Helical" evidence="5">
    <location>
        <begin position="106"/>
        <end position="131"/>
    </location>
</feature>
<keyword evidence="5" id="KW-0256">Endoplasmic reticulum</keyword>
<feature type="domain" description="BAP29/BAP31 transmembrane" evidence="7">
    <location>
        <begin position="1"/>
        <end position="139"/>
    </location>
</feature>
<keyword evidence="5" id="KW-0653">Protein transport</keyword>
<dbReference type="Pfam" id="PF05529">
    <property type="entry name" value="Bap31"/>
    <property type="match status" value="1"/>
</dbReference>
<keyword evidence="5" id="KW-0931">ER-Golgi transport</keyword>
<dbReference type="GO" id="GO:0005789">
    <property type="term" value="C:endoplasmic reticulum membrane"/>
    <property type="evidence" value="ECO:0007669"/>
    <property type="project" value="UniProtKB-SubCell"/>
</dbReference>
<evidence type="ECO:0000256" key="3">
    <source>
        <dbReference type="ARBA" id="ARBA00022989"/>
    </source>
</evidence>
<evidence type="ECO:0000256" key="2">
    <source>
        <dbReference type="ARBA" id="ARBA00022692"/>
    </source>
</evidence>
<protein>
    <recommendedName>
        <fullName evidence="5">Endoplasmic reticulum transmembrane protein</fullName>
    </recommendedName>
</protein>
<sequence length="177" mass="20372">MAFQYVLTFSLLVLEMILFSLISLPLPSKMRRPLLKTLYIPFSSQQFQVVMKCVIVFIGIMFIDSVNRTFKVNNDLNPVNPIVDSIANGTISRSEIQSRRFYSQRNMYLCGFTLFLSLVLTRTYSMVFELLEVKEKIAKLEKDGGAVDSTELKEKIATLEKEREILLQKSKALNEEL</sequence>
<dbReference type="InterPro" id="IPR008417">
    <property type="entry name" value="BAP29/BAP31"/>
</dbReference>
<evidence type="ECO:0000256" key="4">
    <source>
        <dbReference type="ARBA" id="ARBA00023136"/>
    </source>
</evidence>
<keyword evidence="6" id="KW-0175">Coiled coil</keyword>
<evidence type="ECO:0000256" key="6">
    <source>
        <dbReference type="SAM" id="Coils"/>
    </source>
</evidence>
<dbReference type="GO" id="GO:0070973">
    <property type="term" value="P:protein localization to endoplasmic reticulum exit site"/>
    <property type="evidence" value="ECO:0007669"/>
    <property type="project" value="UniProtKB-UniRule"/>
</dbReference>
<gene>
    <name evidence="8" type="ORF">CANINC_003058</name>
</gene>
<dbReference type="OrthoDB" id="435607at2759"/>
<name>A0A4T0X188_9ASCO</name>